<comment type="similarity">
    <text evidence="1">Belongs to the GMC oxidoreductase family.</text>
</comment>
<dbReference type="Pfam" id="PF00732">
    <property type="entry name" value="GMC_oxred_N"/>
    <property type="match status" value="1"/>
</dbReference>
<dbReference type="GO" id="GO:0050660">
    <property type="term" value="F:flavin adenine dinucleotide binding"/>
    <property type="evidence" value="ECO:0007669"/>
    <property type="project" value="InterPro"/>
</dbReference>
<dbReference type="Gene3D" id="3.50.50.60">
    <property type="entry name" value="FAD/NAD(P)-binding domain"/>
    <property type="match status" value="1"/>
</dbReference>
<evidence type="ECO:0000313" key="3">
    <source>
        <dbReference type="EMBL" id="ANM86581.1"/>
    </source>
</evidence>
<dbReference type="Pfam" id="PF05199">
    <property type="entry name" value="GMC_oxred_C"/>
    <property type="match status" value="1"/>
</dbReference>
<dbReference type="EMBL" id="MG777507">
    <property type="protein sequence ID" value="AUW31364.1"/>
    <property type="molecule type" value="Genomic_DNA"/>
</dbReference>
<evidence type="ECO:0000256" key="1">
    <source>
        <dbReference type="ARBA" id="ARBA00010790"/>
    </source>
</evidence>
<dbReference type="EMBL" id="KX264276">
    <property type="protein sequence ID" value="ANM86581.1"/>
    <property type="molecule type" value="Genomic_DNA"/>
</dbReference>
<dbReference type="PANTHER" id="PTHR11552:SF210">
    <property type="entry name" value="GLUCOSE-METHANOL-CHOLINE OXIDOREDUCTASE N-TERMINAL DOMAIN-CONTAINING PROTEIN-RELATED"/>
    <property type="match status" value="1"/>
</dbReference>
<dbReference type="SUPFAM" id="SSF51905">
    <property type="entry name" value="FAD/NAD(P)-binding domain"/>
    <property type="match status" value="1"/>
</dbReference>
<sequence length="528" mass="57600">MLGGSSGINYMAYGRPRAEDIDDWSKTLGIPGWSWSDLLPYFTRSEKLEIGQPNIKNRDFDDCPVKQDLHGTDGAIHTSMNPWQVPFDRTLLPALDEVSGLSRPEDPTNGNQLGFYRSLFTIDRLGRPSRSYAASGYLAPIIGRQNLRVLTSTLACKVLLENRHDGSLLARGVELQHEGASYSAFAKREVILSAGSVRSPQLLELSGIGDTKVLEKAQIPCVIYNSDVGCNLQDHTMTAVVYELAPGAMSLDSIFEDPALAKEHQKLYTESYSGAMSGSISINGVIPYSSQVSKIELERTIASVSSSPVYDQSPPQNAVFQRRQQEAIITRMRDTRSAHIQAIGVPANFDIARGHANSDKLMSGAPIGHNACYSIIVSNMYPLSRGSVHIRSSSPLDAPLIDPGFLSHQADVDVLAAGVAFAERVFQSGLVKDKVARRVDPPPEIDLGHMEVVREFVREHVVTYHHALGTCAMGHVVDECLRVKGVHGLRVVDASVLPMQISAPTKATVYAVAEKAADMIKDDHPSFK</sequence>
<evidence type="ECO:0000313" key="4">
    <source>
        <dbReference type="EMBL" id="AUW31364.1"/>
    </source>
</evidence>
<dbReference type="InterPro" id="IPR036188">
    <property type="entry name" value="FAD/NAD-bd_sf"/>
</dbReference>
<feature type="domain" description="Glucose-methanol-choline oxidoreductase N-terminal" evidence="2">
    <location>
        <begin position="195"/>
        <end position="209"/>
    </location>
</feature>
<reference evidence="4" key="2">
    <citation type="submission" date="2017-12" db="EMBL/GenBank/DDBJ databases">
        <title>Genome Sequencing Reveals a Rich Biosynthetic Potential.</title>
        <authorList>
            <person name="Bertrand R.L."/>
            <person name="Abdel-Hameed M.E."/>
            <person name="Sorensen J.L."/>
        </authorList>
    </citation>
    <scope>NUCLEOTIDE SEQUENCE</scope>
</reference>
<dbReference type="Gene3D" id="3.30.560.10">
    <property type="entry name" value="Glucose Oxidase, domain 3"/>
    <property type="match status" value="1"/>
</dbReference>
<dbReference type="InterPro" id="IPR007867">
    <property type="entry name" value="GMC_OxRtase_C"/>
</dbReference>
<name>A0A1Z1C4U4_CLAUC</name>
<proteinExistence type="inferred from homology"/>
<dbReference type="AlphaFoldDB" id="A0A1Z1C4U4"/>
<dbReference type="InterPro" id="IPR012132">
    <property type="entry name" value="GMC_OxRdtase"/>
</dbReference>
<accession>A0A1Z1C4U4</accession>
<dbReference type="PANTHER" id="PTHR11552">
    <property type="entry name" value="GLUCOSE-METHANOL-CHOLINE GMC OXIDOREDUCTASE"/>
    <property type="match status" value="1"/>
</dbReference>
<dbReference type="SUPFAM" id="SSF54373">
    <property type="entry name" value="FAD-linked reductases, C-terminal domain"/>
    <property type="match status" value="1"/>
</dbReference>
<dbReference type="InterPro" id="IPR000172">
    <property type="entry name" value="GMC_OxRdtase_N"/>
</dbReference>
<reference evidence="3" key="1">
    <citation type="submission" date="2016-05" db="EMBL/GenBank/DDBJ databases">
        <title>Lichen genome sequencing reveals its rich biosynthetic potential.</title>
        <authorList>
            <person name="Bertrand R.L."/>
            <person name="Abdel-Hameed M."/>
            <person name="Sorensen J.L."/>
        </authorList>
    </citation>
    <scope>NUCLEOTIDE SEQUENCE</scope>
</reference>
<dbReference type="PIRSF" id="PIRSF000137">
    <property type="entry name" value="Alcohol_oxidase"/>
    <property type="match status" value="1"/>
</dbReference>
<dbReference type="GO" id="GO:0016614">
    <property type="term" value="F:oxidoreductase activity, acting on CH-OH group of donors"/>
    <property type="evidence" value="ECO:0007669"/>
    <property type="project" value="InterPro"/>
</dbReference>
<organism evidence="3">
    <name type="scientific">Cladonia uncialis subsp. uncialis</name>
    <dbReference type="NCBI Taxonomy" id="180999"/>
    <lineage>
        <taxon>Eukaryota</taxon>
        <taxon>Fungi</taxon>
        <taxon>Dikarya</taxon>
        <taxon>Ascomycota</taxon>
        <taxon>Pezizomycotina</taxon>
        <taxon>Lecanoromycetes</taxon>
        <taxon>OSLEUM clade</taxon>
        <taxon>Lecanoromycetidae</taxon>
        <taxon>Lecanorales</taxon>
        <taxon>Lecanorineae</taxon>
        <taxon>Cladoniaceae</taxon>
        <taxon>Cladonia</taxon>
    </lineage>
</organism>
<evidence type="ECO:0000259" key="2">
    <source>
        <dbReference type="PROSITE" id="PS00624"/>
    </source>
</evidence>
<protein>
    <submittedName>
        <fullName evidence="3">Putative GMC oxidoreductase</fullName>
    </submittedName>
</protein>
<dbReference type="PROSITE" id="PS00624">
    <property type="entry name" value="GMC_OXRED_2"/>
    <property type="match status" value="1"/>
</dbReference>